<dbReference type="AlphaFoldDB" id="A0A561TDL7"/>
<evidence type="ECO:0000313" key="2">
    <source>
        <dbReference type="EMBL" id="TWF85216.1"/>
    </source>
</evidence>
<keyword evidence="3" id="KW-1185">Reference proteome</keyword>
<reference evidence="2 3" key="1">
    <citation type="submission" date="2019-06" db="EMBL/GenBank/DDBJ databases">
        <title>Sequencing the genomes of 1000 actinobacteria strains.</title>
        <authorList>
            <person name="Klenk H.-P."/>
        </authorList>
    </citation>
    <scope>NUCLEOTIDE SEQUENCE [LARGE SCALE GENOMIC DNA]</scope>
    <source>
        <strain evidence="2 3">DSM 41695</strain>
    </source>
</reference>
<sequence length="298" mass="31462">MRCPKTPSPAETLRTGSSRMCRRVPPGAAVCRGLWTIRGQDLGASPLVSLKVFEVPLSQRLATLPEPEAAPDPSGALPAARSPLSGSSTTATDPVEAVPGRRDGARYGTAGTDPADTPRRPSPARRTAQSIGGPPAPCEPADACPAPAAPIRVRVSPPDPLTARIAGSGTAHHPAAAASPLRPPYREGREPGTPGVEREPDRSLGTTDHQRDKTRRDRCSQQPTADGTRPRYDEALQPERAGGLTAYARVITRTRATTPRSCGWRSPVVRRCTWRSGSAGPPHCCPHARRPLSGPPQS</sequence>
<accession>A0A561TDL7</accession>
<feature type="compositionally biased region" description="Basic and acidic residues" evidence="1">
    <location>
        <begin position="184"/>
        <end position="219"/>
    </location>
</feature>
<dbReference type="Proteomes" id="UP000316603">
    <property type="component" value="Unassembled WGS sequence"/>
</dbReference>
<name>A0A561TDL7_9ACTN</name>
<dbReference type="EMBL" id="VIWV01000001">
    <property type="protein sequence ID" value="TWF85216.1"/>
    <property type="molecule type" value="Genomic_DNA"/>
</dbReference>
<protein>
    <submittedName>
        <fullName evidence="2">Uncharacterized protein</fullName>
    </submittedName>
</protein>
<feature type="compositionally biased region" description="Low complexity" evidence="1">
    <location>
        <begin position="139"/>
        <end position="150"/>
    </location>
</feature>
<feature type="region of interest" description="Disordered" evidence="1">
    <location>
        <begin position="275"/>
        <end position="298"/>
    </location>
</feature>
<comment type="caution">
    <text evidence="2">The sequence shown here is derived from an EMBL/GenBank/DDBJ whole genome shotgun (WGS) entry which is preliminary data.</text>
</comment>
<organism evidence="2 3">
    <name type="scientific">Streptomyces capillispiralis</name>
    <dbReference type="NCBI Taxonomy" id="68182"/>
    <lineage>
        <taxon>Bacteria</taxon>
        <taxon>Bacillati</taxon>
        <taxon>Actinomycetota</taxon>
        <taxon>Actinomycetes</taxon>
        <taxon>Kitasatosporales</taxon>
        <taxon>Streptomycetaceae</taxon>
        <taxon>Streptomyces</taxon>
    </lineage>
</organism>
<proteinExistence type="predicted"/>
<evidence type="ECO:0000313" key="3">
    <source>
        <dbReference type="Proteomes" id="UP000316603"/>
    </source>
</evidence>
<gene>
    <name evidence="2" type="ORF">FHX78_112166</name>
</gene>
<evidence type="ECO:0000256" key="1">
    <source>
        <dbReference type="SAM" id="MobiDB-lite"/>
    </source>
</evidence>
<feature type="region of interest" description="Disordered" evidence="1">
    <location>
        <begin position="65"/>
        <end position="244"/>
    </location>
</feature>